<dbReference type="Proteomes" id="UP000238314">
    <property type="component" value="Unassembled WGS sequence"/>
</dbReference>
<reference evidence="2" key="2">
    <citation type="submission" date="2017-01" db="EMBL/GenBank/DDBJ databases">
        <authorList>
            <person name="Mah S.A."/>
            <person name="Swanson W.J."/>
            <person name="Moy G.W."/>
            <person name="Vacquier V.D."/>
        </authorList>
    </citation>
    <scope>NUCLEOTIDE SEQUENCE [LARGE SCALE GENOMIC DNA]</scope>
    <source>
        <strain evidence="2">DSM 21068</strain>
    </source>
</reference>
<evidence type="ECO:0000313" key="2">
    <source>
        <dbReference type="EMBL" id="SIS64468.1"/>
    </source>
</evidence>
<sequence length="351" mass="41003">MKKYFIIICSLIFCTVTSQVIINSGTKQAISNVTIISKTGQILLVSDKEGKVSNPLVENEFKISDSDSIEFIHPNFEIKKITWKNFKNESILLLDPIQDIEEVILTAKNADYLVLRSYFTSYQIIDNEPQSFSDGIIEYYISLSKNKLIDFNIIETRVFKNIPFINEFYKKLGNTTLSVGSQIQPFNFYEEILLNRWNDFTFTQTDEIKLKNNIIGNIEETDENSNVFVEYYTPSRFKEQSLLGMSSKIENYNISERFASKTPSIKYLKNISKYYKSLITQKKVNFKYELIQNVQVLEREFLTKDDLGKLKNSFNHSEKTNYINNYWEQNGLIEIPFSVKNLLIDKFSLIK</sequence>
<evidence type="ECO:0000313" key="4">
    <source>
        <dbReference type="Proteomes" id="UP000238314"/>
    </source>
</evidence>
<reference evidence="1 4" key="1">
    <citation type="submission" date="2016-11" db="EMBL/GenBank/DDBJ databases">
        <title>Whole genomes of Flavobacteriaceae.</title>
        <authorList>
            <person name="Stine C."/>
            <person name="Li C."/>
            <person name="Tadesse D."/>
        </authorList>
    </citation>
    <scope>NUCLEOTIDE SEQUENCE [LARGE SCALE GENOMIC DNA]</scope>
    <source>
        <strain evidence="1 4">DSM 21068</strain>
    </source>
</reference>
<keyword evidence="4" id="KW-1185">Reference proteome</keyword>
<dbReference type="EMBL" id="MUGO01000008">
    <property type="protein sequence ID" value="PQA94984.1"/>
    <property type="molecule type" value="Genomic_DNA"/>
</dbReference>
<dbReference type="RefSeq" id="WP_076449962.1">
    <property type="nucleotide sequence ID" value="NZ_FTOJ01000001.1"/>
</dbReference>
<accession>A0A1N7KS87</accession>
<name>A0A1N7KS87_9FLAO</name>
<evidence type="ECO:0000313" key="1">
    <source>
        <dbReference type="EMBL" id="PQA94984.1"/>
    </source>
</evidence>
<dbReference type="OrthoDB" id="1078909at2"/>
<protein>
    <submittedName>
        <fullName evidence="2">Uncharacterized protein</fullName>
    </submittedName>
</protein>
<organism evidence="2 3">
    <name type="scientific">Chryseobacterium piscicola</name>
    <dbReference type="NCBI Taxonomy" id="551459"/>
    <lineage>
        <taxon>Bacteria</taxon>
        <taxon>Pseudomonadati</taxon>
        <taxon>Bacteroidota</taxon>
        <taxon>Flavobacteriia</taxon>
        <taxon>Flavobacteriales</taxon>
        <taxon>Weeksellaceae</taxon>
        <taxon>Chryseobacterium group</taxon>
        <taxon>Chryseobacterium</taxon>
    </lineage>
</organism>
<evidence type="ECO:0000313" key="3">
    <source>
        <dbReference type="Proteomes" id="UP000186246"/>
    </source>
</evidence>
<reference evidence="3" key="3">
    <citation type="submission" date="2017-01" db="EMBL/GenBank/DDBJ databases">
        <authorList>
            <person name="Varghese N."/>
            <person name="Submissions S."/>
        </authorList>
    </citation>
    <scope>NUCLEOTIDE SEQUENCE [LARGE SCALE GENOMIC DNA]</scope>
    <source>
        <strain evidence="3">DSM 21068</strain>
    </source>
</reference>
<dbReference type="EMBL" id="FTOJ01000001">
    <property type="protein sequence ID" value="SIS64468.1"/>
    <property type="molecule type" value="Genomic_DNA"/>
</dbReference>
<dbReference type="Proteomes" id="UP000186246">
    <property type="component" value="Unassembled WGS sequence"/>
</dbReference>
<gene>
    <name evidence="1" type="ORF">B0A70_06595</name>
    <name evidence="2" type="ORF">SAMN05421796_101787</name>
</gene>
<dbReference type="AlphaFoldDB" id="A0A1N7KS87"/>
<dbReference type="STRING" id="551459.SAMN05421796_101787"/>
<proteinExistence type="predicted"/>